<feature type="compositionally biased region" description="Polar residues" evidence="4">
    <location>
        <begin position="702"/>
        <end position="717"/>
    </location>
</feature>
<reference evidence="7" key="1">
    <citation type="submission" date="2021-02" db="EMBL/GenBank/DDBJ databases">
        <authorList>
            <person name="Nowell W R."/>
        </authorList>
    </citation>
    <scope>NUCLEOTIDE SEQUENCE</scope>
</reference>
<dbReference type="Pfam" id="PF14441">
    <property type="entry name" value="OTT_1508_deam"/>
    <property type="match status" value="1"/>
</dbReference>
<dbReference type="InterPro" id="IPR014018">
    <property type="entry name" value="SecA_motor_DEAD"/>
</dbReference>
<dbReference type="Pfam" id="PF07517">
    <property type="entry name" value="SecA_DEAD"/>
    <property type="match status" value="1"/>
</dbReference>
<dbReference type="InterPro" id="IPR027796">
    <property type="entry name" value="OTT_1508_deam-like"/>
</dbReference>
<dbReference type="GO" id="GO:0016020">
    <property type="term" value="C:membrane"/>
    <property type="evidence" value="ECO:0007669"/>
    <property type="project" value="InterPro"/>
</dbReference>
<evidence type="ECO:0000256" key="3">
    <source>
        <dbReference type="ARBA" id="ARBA00023010"/>
    </source>
</evidence>
<dbReference type="PROSITE" id="PS51194">
    <property type="entry name" value="HELICASE_CTER"/>
    <property type="match status" value="1"/>
</dbReference>
<dbReference type="EMBL" id="CAJNOQ010006650">
    <property type="protein sequence ID" value="CAF1142837.1"/>
    <property type="molecule type" value="Genomic_DNA"/>
</dbReference>
<dbReference type="EMBL" id="CAJOBC010006650">
    <property type="protein sequence ID" value="CAF3906472.1"/>
    <property type="molecule type" value="Genomic_DNA"/>
</dbReference>
<dbReference type="SMART" id="SM00957">
    <property type="entry name" value="SecA_DEAD"/>
    <property type="match status" value="1"/>
</dbReference>
<evidence type="ECO:0000259" key="5">
    <source>
        <dbReference type="PROSITE" id="PS51194"/>
    </source>
</evidence>
<organism evidence="7 9">
    <name type="scientific">Didymodactylos carnosus</name>
    <dbReference type="NCBI Taxonomy" id="1234261"/>
    <lineage>
        <taxon>Eukaryota</taxon>
        <taxon>Metazoa</taxon>
        <taxon>Spiralia</taxon>
        <taxon>Gnathifera</taxon>
        <taxon>Rotifera</taxon>
        <taxon>Eurotatoria</taxon>
        <taxon>Bdelloidea</taxon>
        <taxon>Philodinida</taxon>
        <taxon>Philodinidae</taxon>
        <taxon>Didymodactylos</taxon>
    </lineage>
</organism>
<gene>
    <name evidence="7" type="ORF">GPM918_LOCUS20777</name>
    <name evidence="8" type="ORF">SRO942_LOCUS20774</name>
</gene>
<keyword evidence="2" id="KW-0813">Transport</keyword>
<proteinExistence type="predicted"/>
<feature type="compositionally biased region" description="Basic and acidic residues" evidence="4">
    <location>
        <begin position="336"/>
        <end position="346"/>
    </location>
</feature>
<dbReference type="InterPro" id="IPR001650">
    <property type="entry name" value="Helicase_C-like"/>
</dbReference>
<evidence type="ECO:0000256" key="1">
    <source>
        <dbReference type="ARBA" id="ARBA00022490"/>
    </source>
</evidence>
<dbReference type="InterPro" id="IPR027417">
    <property type="entry name" value="P-loop_NTPase"/>
</dbReference>
<dbReference type="Gene3D" id="3.90.1440.10">
    <property type="entry name" value="SecA, preprotein cross-linking domain"/>
    <property type="match status" value="1"/>
</dbReference>
<dbReference type="InterPro" id="IPR036670">
    <property type="entry name" value="SecA_X-link_sf"/>
</dbReference>
<name>A0A814S6K3_9BILA</name>
<dbReference type="PANTHER" id="PTHR30612:SF0">
    <property type="entry name" value="CHLOROPLAST PROTEIN-TRANSPORTING ATPASE"/>
    <property type="match status" value="1"/>
</dbReference>
<evidence type="ECO:0000313" key="9">
    <source>
        <dbReference type="Proteomes" id="UP000663829"/>
    </source>
</evidence>
<evidence type="ECO:0000259" key="6">
    <source>
        <dbReference type="PROSITE" id="PS51196"/>
    </source>
</evidence>
<accession>A0A814S6K3</accession>
<evidence type="ECO:0000256" key="2">
    <source>
        <dbReference type="ARBA" id="ARBA00022927"/>
    </source>
</evidence>
<dbReference type="SUPFAM" id="SSF81767">
    <property type="entry name" value="Pre-protein crosslinking domain of SecA"/>
    <property type="match status" value="1"/>
</dbReference>
<dbReference type="SUPFAM" id="SSF52540">
    <property type="entry name" value="P-loop containing nucleoside triphosphate hydrolases"/>
    <property type="match status" value="2"/>
</dbReference>
<dbReference type="Gene3D" id="3.40.50.300">
    <property type="entry name" value="P-loop containing nucleotide triphosphate hydrolases"/>
    <property type="match status" value="3"/>
</dbReference>
<dbReference type="GO" id="GO:0006886">
    <property type="term" value="P:intracellular protein transport"/>
    <property type="evidence" value="ECO:0007669"/>
    <property type="project" value="InterPro"/>
</dbReference>
<comment type="caution">
    <text evidence="7">The sequence shown here is derived from an EMBL/GenBank/DDBJ whole genome shotgun (WGS) entry which is preliminary data.</text>
</comment>
<feature type="region of interest" description="Disordered" evidence="4">
    <location>
        <begin position="323"/>
        <end position="350"/>
    </location>
</feature>
<dbReference type="Proteomes" id="UP000663829">
    <property type="component" value="Unassembled WGS sequence"/>
</dbReference>
<feature type="domain" description="Helicase C-terminal" evidence="5">
    <location>
        <begin position="2025"/>
        <end position="2217"/>
    </location>
</feature>
<keyword evidence="9" id="KW-1185">Reference proteome</keyword>
<dbReference type="InterPro" id="IPR011115">
    <property type="entry name" value="SecA_DEAD"/>
</dbReference>
<keyword evidence="1" id="KW-0963">Cytoplasm</keyword>
<evidence type="ECO:0000313" key="7">
    <source>
        <dbReference type="EMBL" id="CAF1142837.1"/>
    </source>
</evidence>
<keyword evidence="3" id="KW-0811">Translocation</keyword>
<feature type="domain" description="SecA family profile" evidence="6">
    <location>
        <begin position="1517"/>
        <end position="2186"/>
    </location>
</feature>
<feature type="region of interest" description="Disordered" evidence="4">
    <location>
        <begin position="692"/>
        <end position="717"/>
    </location>
</feature>
<dbReference type="InterPro" id="IPR000185">
    <property type="entry name" value="SecA"/>
</dbReference>
<dbReference type="GO" id="GO:0017038">
    <property type="term" value="P:protein import"/>
    <property type="evidence" value="ECO:0007669"/>
    <property type="project" value="InterPro"/>
</dbReference>
<dbReference type="GO" id="GO:0005524">
    <property type="term" value="F:ATP binding"/>
    <property type="evidence" value="ECO:0007669"/>
    <property type="project" value="InterPro"/>
</dbReference>
<evidence type="ECO:0000256" key="4">
    <source>
        <dbReference type="SAM" id="MobiDB-lite"/>
    </source>
</evidence>
<dbReference type="Proteomes" id="UP000681722">
    <property type="component" value="Unassembled WGS sequence"/>
</dbReference>
<dbReference type="PRINTS" id="PR00906">
    <property type="entry name" value="SECA"/>
</dbReference>
<dbReference type="GO" id="GO:0006605">
    <property type="term" value="P:protein targeting"/>
    <property type="evidence" value="ECO:0007669"/>
    <property type="project" value="InterPro"/>
</dbReference>
<sequence>MFATEVEVIIEDAVCEQRWDLPKTKEMIFKNLTPHTADIKLVENCYIKILIDCARLEFEKQLVNVICQENKFVEKFTRGVDQISTLNDLIGLYKADFYMTQLELYSNLIDEYELTSLMANLKSYVWKKILDKSEGGNLELNILHNLVVCFQTNTASAIHEKLEEFKNNCASQSRTGGYLRKLMENIRIERNSNIQLENFLRSIRIFKSDLFLLEEQMRQVICFYLKPVEIAVRNIGNRSVIEIIGGVIRLSQQLSAIEQKLMNNEHQRQNSIGELRFIALHMVEIDCDLENSRWHGFNIFIMTTSVNVSKKCQWDLSGLSSQKQLEKARSGNSNSKDGDDGIDGHSGESSGNVMIVADQMHNAEHLTVIVNGGGGLNGQDGGDGANGKNGEGISMNDLKKKFPSPVHFWGRCHNLWKVYNQIRLMGQPIPSWTKGANCYAELKLENGQEIIHSVSRYLAGNCYLLYKGSKGEPGGRGGLNGLGGEGGFSGECVAISRQNKHFPVNVKVMKGSNGKDGKTGRTGEYGKNGWDVGYTDFQNWSSPMEFGVNQNQRLTMSYSTDSSGRVYCGYRYDELGSSMCYATINASTLECRKLTESEEFREKSKDRQRQQQAVATRKNALQRTAMEKTYGQYFEQSDHLINGIFQTHAEATMNFHLMQRKAKAAFEEVEKLKERSREKVSRYQIYDAEKKSKKTIKKSTTQNNTPREQKKANSLSKIVNTSNEDDDVWSEMFEEEFTEDELETIATTFHTYRTNRKVVTPMIRRIHKKIALAKFHNLVRNDYLLTNESIIHHNILNTGKYLKICEETNSHLRWIQDFFDECDGNEKIQAAFDDLCHYRISTDAFNTVGTKFDTLASVNIGDVSLGEFLKNLKMDDEERLTEAAKKLSGLEAGNPSEWNKLFTVLNFFAINGEATQQLKRLVTIYDVKKLKDDNDLLIYLFNFFNQLHSLQIANKTLAKIVELFIFAHGESTSLCARIRKCLRLHQDFMEKNKTSMEKVLEAVNFLSQRPFKASWRKSNEYPNFIETGNRQREFNIDEKLLRKLHDLYVSKQNTTLDWHQQVDDEILRICLDNMKSCNSNFYPPLLELIAWKHQFHLKIYSETDSNQFVCIQEHFNIGKQIEHLLCQEDHTIESLVIDQEFVELDVARKSLVLQFQYQRQDQAYFPYEEEHSSDDILIHELCQFFGEQDRDELENHLKKISAQCIGENSVLTSLLYCFMCNGCHLESSEVFLFVDTVLECWLNFDQDSELFTYLVLSYSQFQLIDQLILIKLENLLRRKLQSKPALQDLLKIITDRCVKILLAKRLEESELLIDEESFSNVLNMLQYIGNDLSFLKQLSLSDWSSILKDSYWQHILTTRGLQFDDTNLQQCSFYLIKLESLFSTTLVNSLVAILQEAKHFSAKTLLTFVHRFYAEDVELSEDIITDFGILNTTLSDLYPEGCHQYSGKELLTLCQQNKNIIKKDLGAIMHLMTKLGLSESKDRNIEDIVEMMRTSSRQDDVIEHLSKIRDLLAKLANNENPVLRAAVDYTNNYHLSRDASDYHLTKVTYDTCSDNEDNLKRIVHAIRSQIKDVKKVENYDFYLLDIVNRAIMLKRGFGLRDTQKVVIMLALLNERNLLAQVATGEGKTLIITTICIIKYLYGEKLDIVTSCSVLAKRDAESEPPKGNIDLYTLFGVNVGHICSEDIGQRTQVFNNCDVIYGDLSSFQRDYLLDRFYGKNILGTRVFKNVIVDEVDSMLLDNGNNMLYLSHDIPNMDKLQSLYIFLWQSVNRPIKSMEDLQNVYDNSAIKRSVIADLYGMVMHDDVSDDVWKVLIESKTISQDGRLLVNLKDISRFVKQLEFPKQKTENRLIFLLNNIVTRKRSIKIPEDLYNFVERHLDKFIDNAKHALFMSEGVDYVIDVDRTGLDPDLNPKIIIIDKNTGTDQSSSQWHEALHQFLQIKHGCKLALMSLKAVFISNVSYFLKLYGNLYGLSGTLGSIQEKELLSELYNVDLIKIPTSKPKNFFEERPIICPFKEQWTNSIYAETKKKILKRRSVLIIGESVKDVEYITKHLIKSANEDGENNPSNELYYSLQKPYVYKREHEEFLFGQGNEFLSCGKVIVATNLAGRGTDIKLKQGLVEAGGLHVIVTFLPDNCRVEEQAYGRAARCGEQGSGQLIIIDSDEDGGSYSSKIFQLKSARDANELQRLKTVKKFYDERITIEEDCFKQFKQRYEELRRQLETHDYMKEIKRFLLDSFLDKWAFWLDQNSQLIENQATDRSKKELLFGKLRRFLQPISLNLDSWLDSPSQYLKLGNHYAKNNQYATAKIYFDKIFQNHSYYLAEALYYSSAINIKQARCALLDKNGFQFQKLKLDLIKARELFQERINDCMNDQAVVESFKKKETNILIHIEAFSEQQKTVSQIYNLFINSINDILGHPVSHSALVTFELHEILAYDALIELQKQGIITQQQTADTYSNDTLKDIAVEYRILPIELEKLKNLLRIYPTVTSQSVAEVVNLPSLEEFWSMLKERDILINEIEFTMINKQKLSQIQPKAIETFIRNNELDIGLTKLKAGELLQYPTGIKEDTIICSTRFYQELHISTKNYLENRGICSINRKANIDSNEIQNEHLFSKFDSIALSDLVNENISSDDGIMILEILSQENVGVLEERSNGNYKLKSHIDCSSLPSCYQDVVAAILNSTFAYRLAYMHLQEYFKEIKSTSKSESPLTFHFRLTSNPYQQLIFDLIDKSVIEDTQVQYGKLKFANFKEIFKNMEATYAQHFEHLNKEENYEYINKTLNQLCCGIEKLETPDCFYSPLEDALKMQQNSSIVEASWFSLNGMEHLITLQEQKYSWKFWRNVLIITGFALAQIVAGAVIEIYTVGIGTYAASFLINEGISDLFFVMGSLSTGHMSSYWEHKKWSMAMTAVTCGVGAYLSRGTKVSRIGYKVAGPVRTEGGKKIAEMTGKKLAEHIGTGTIAKETLKRVGCKLVEGVAYGFAQSGVDHLVINHLHGMCTAIQKTVVADLEELFQNHKLNETVLQAFNTMGETQARLLINQVTIECFEKTSMFATLCAHFSHLSNSISRGFAECTRKISKTGGKTPGSQVLSVLAQIQKILKYNNILQELCEIKKAAETFLENANKLILDARVEQQPTLVKDTSVNSQQRIKVFRDQTMEHWKQTVIEKSNQGIANQLIAPMLSQGANQLIGFLGNSIKKTYRSYKEDQYQQEFESAKKQFDERVKDDKLDAEKRQEELKTYHKAIVKLLSKTRDAKLFASILRENVPMDMTCVQACSHVVHQCMSQIKTIDGEKQFTGIRIIVENTDGSSHEYSSSENPSHTITLALDNNHFNITATKNVESSKNNCLYESFIEQIPALQTVFSNGTAFREHLSDYIEHNEELRYTISQGWHKFAIEKGSYGGAIKEDNYKQDVLYARQVVDVGNALETIYKNNEHLSEEVREVVKKCLDKIDNLATFGVASGDVAEEINKVVNEFNIWLNGQQLNQNEQQLKTELKRTISLFGERVVQTVHTNYRTTLEDFLSKARQADSSPKDPVAVHVADRVKFARDDIQLELLVTEGTKLRNDPDIIASAIHAQVNQNLPENDRRFNTVAVGFHKETIYVAFNQLGVTKDGKKTYVVDTEECKKICKMLADKKFLTGRYKVIFLEGKSKPTTQEQCRAPHAEMQIMNYWKKVGILQEDNPMTRNRKPRKIGASKPPCLCCSVAMKTRNVDHKIYGKACTSPKNWTPSSAIVVDVTIKFKVQSDLHQ</sequence>
<keyword evidence="2" id="KW-0653">Protein transport</keyword>
<protein>
    <recommendedName>
        <fullName evidence="10">Protein translocase subunit SecA</fullName>
    </recommendedName>
</protein>
<evidence type="ECO:0008006" key="10">
    <source>
        <dbReference type="Google" id="ProtNLM"/>
    </source>
</evidence>
<dbReference type="PROSITE" id="PS51196">
    <property type="entry name" value="SECA_MOTOR_DEAD"/>
    <property type="match status" value="1"/>
</dbReference>
<dbReference type="PANTHER" id="PTHR30612">
    <property type="entry name" value="SECA INNER MEMBRANE COMPONENT OF SEC PROTEIN SECRETION SYSTEM"/>
    <property type="match status" value="1"/>
</dbReference>
<evidence type="ECO:0000313" key="8">
    <source>
        <dbReference type="EMBL" id="CAF3906472.1"/>
    </source>
</evidence>
<dbReference type="OrthoDB" id="10053987at2759"/>